<feature type="signal peptide" evidence="1">
    <location>
        <begin position="1"/>
        <end position="22"/>
    </location>
</feature>
<reference evidence="2 3" key="1">
    <citation type="journal article" date="2021" name="BMC Genomics">
        <title>Datura genome reveals duplications of psychoactive alkaloid biosynthetic genes and high mutation rate following tissue culture.</title>
        <authorList>
            <person name="Rajewski A."/>
            <person name="Carter-House D."/>
            <person name="Stajich J."/>
            <person name="Litt A."/>
        </authorList>
    </citation>
    <scope>NUCLEOTIDE SEQUENCE [LARGE SCALE GENOMIC DNA]</scope>
    <source>
        <strain evidence="2">AR-01</strain>
    </source>
</reference>
<protein>
    <submittedName>
        <fullName evidence="2">Uncharacterized protein</fullName>
    </submittedName>
</protein>
<name>A0ABS8TII3_DATST</name>
<gene>
    <name evidence="2" type="ORF">HAX54_010665</name>
</gene>
<evidence type="ECO:0000256" key="1">
    <source>
        <dbReference type="SAM" id="SignalP"/>
    </source>
</evidence>
<keyword evidence="1" id="KW-0732">Signal</keyword>
<evidence type="ECO:0000313" key="3">
    <source>
        <dbReference type="Proteomes" id="UP000823775"/>
    </source>
</evidence>
<organism evidence="2 3">
    <name type="scientific">Datura stramonium</name>
    <name type="common">Jimsonweed</name>
    <name type="synonym">Common thornapple</name>
    <dbReference type="NCBI Taxonomy" id="4076"/>
    <lineage>
        <taxon>Eukaryota</taxon>
        <taxon>Viridiplantae</taxon>
        <taxon>Streptophyta</taxon>
        <taxon>Embryophyta</taxon>
        <taxon>Tracheophyta</taxon>
        <taxon>Spermatophyta</taxon>
        <taxon>Magnoliopsida</taxon>
        <taxon>eudicotyledons</taxon>
        <taxon>Gunneridae</taxon>
        <taxon>Pentapetalae</taxon>
        <taxon>asterids</taxon>
        <taxon>lamiids</taxon>
        <taxon>Solanales</taxon>
        <taxon>Solanaceae</taxon>
        <taxon>Solanoideae</taxon>
        <taxon>Datureae</taxon>
        <taxon>Datura</taxon>
    </lineage>
</organism>
<accession>A0ABS8TII3</accession>
<comment type="caution">
    <text evidence="2">The sequence shown here is derived from an EMBL/GenBank/DDBJ whole genome shotgun (WGS) entry which is preliminary data.</text>
</comment>
<evidence type="ECO:0000313" key="2">
    <source>
        <dbReference type="EMBL" id="MCD7470656.1"/>
    </source>
</evidence>
<feature type="chain" id="PRO_5047253127" evidence="1">
    <location>
        <begin position="23"/>
        <end position="100"/>
    </location>
</feature>
<sequence>MKLQLLYSLTIFLVAFVATTHAAISPEVYWKIKLPNTQIPKVKHLLPKQPMTLFDTRRKYAMVYQHGAWIFHAATEEEIREITNESLLSTTPANSDLPAQ</sequence>
<dbReference type="Proteomes" id="UP000823775">
    <property type="component" value="Unassembled WGS sequence"/>
</dbReference>
<keyword evidence="3" id="KW-1185">Reference proteome</keyword>
<dbReference type="EMBL" id="JACEIK010001591">
    <property type="protein sequence ID" value="MCD7470656.1"/>
    <property type="molecule type" value="Genomic_DNA"/>
</dbReference>
<proteinExistence type="predicted"/>